<comment type="caution">
    <text evidence="1">The sequence shown here is derived from an EMBL/GenBank/DDBJ whole genome shotgun (WGS) entry which is preliminary data.</text>
</comment>
<dbReference type="EMBL" id="AHMI02000198">
    <property type="protein sequence ID" value="EMY14055.1"/>
    <property type="molecule type" value="Genomic_DNA"/>
</dbReference>
<evidence type="ECO:0000313" key="2">
    <source>
        <dbReference type="Proteomes" id="UP000012249"/>
    </source>
</evidence>
<reference evidence="1 2" key="1">
    <citation type="submission" date="2013-02" db="EMBL/GenBank/DDBJ databases">
        <authorList>
            <person name="Harkins D.M."/>
            <person name="Durkin A.S."/>
            <person name="Brinkac L.M."/>
            <person name="Haft D.H."/>
            <person name="Selengut J.D."/>
            <person name="Sanka R."/>
            <person name="DePew J."/>
            <person name="Purushe J."/>
            <person name="Haake D.A."/>
            <person name="Matsunaga J."/>
            <person name="Vinetz J.M."/>
            <person name="Sutton G.G."/>
            <person name="Nierman W.C."/>
            <person name="Fouts D.E."/>
        </authorList>
    </citation>
    <scope>NUCLEOTIDE SEQUENCE [LARGE SCALE GENOMIC DNA]</scope>
    <source>
        <strain evidence="1 2">Ecochallenge</strain>
    </source>
</reference>
<evidence type="ECO:0000313" key="1">
    <source>
        <dbReference type="EMBL" id="EMY14055.1"/>
    </source>
</evidence>
<accession>N1UDD7</accession>
<gene>
    <name evidence="1" type="ORF">LEP1GSC043_4826</name>
</gene>
<sequence length="65" mass="7902">MKRLVKFHLRKSGMTRIFQLYDGRLKNWSVSIFNVKIFYTNISSYSSLRNRVSKILRLTRYLRSN</sequence>
<dbReference type="Proteomes" id="UP000012249">
    <property type="component" value="Unassembled WGS sequence"/>
</dbReference>
<organism evidence="1 2">
    <name type="scientific">Leptospira weilii str. Ecochallenge</name>
    <dbReference type="NCBI Taxonomy" id="1049986"/>
    <lineage>
        <taxon>Bacteria</taxon>
        <taxon>Pseudomonadati</taxon>
        <taxon>Spirochaetota</taxon>
        <taxon>Spirochaetia</taxon>
        <taxon>Leptospirales</taxon>
        <taxon>Leptospiraceae</taxon>
        <taxon>Leptospira</taxon>
    </lineage>
</organism>
<proteinExistence type="predicted"/>
<dbReference type="AlphaFoldDB" id="N1UDD7"/>
<name>N1UDD7_9LEPT</name>
<protein>
    <submittedName>
        <fullName evidence="1">Uncharacterized protein</fullName>
    </submittedName>
</protein>